<sequence>VAYSGLEDSESHFLISHFTHHDMVHELALRKSQAQLLLLLQMEMEGFELCNLCLCRFQIVTTIGLLDLEFGPFPYVVDLG</sequence>
<evidence type="ECO:0000313" key="1">
    <source>
        <dbReference type="EMBL" id="CAA3017767.1"/>
    </source>
</evidence>
<protein>
    <submittedName>
        <fullName evidence="1">Uncharacterized protein</fullName>
    </submittedName>
</protein>
<dbReference type="Gramene" id="OE9A078854T1">
    <property type="protein sequence ID" value="OE9A078854C1"/>
    <property type="gene ID" value="OE9A078854"/>
</dbReference>
<feature type="non-terminal residue" evidence="1">
    <location>
        <position position="1"/>
    </location>
</feature>
<dbReference type="Proteomes" id="UP000594638">
    <property type="component" value="Unassembled WGS sequence"/>
</dbReference>
<gene>
    <name evidence="1" type="ORF">OLEA9_A078854</name>
</gene>
<dbReference type="AlphaFoldDB" id="A0A8S0UHF7"/>
<reference evidence="1 2" key="1">
    <citation type="submission" date="2019-12" db="EMBL/GenBank/DDBJ databases">
        <authorList>
            <person name="Alioto T."/>
            <person name="Alioto T."/>
            <person name="Gomez Garrido J."/>
        </authorList>
    </citation>
    <scope>NUCLEOTIDE SEQUENCE [LARGE SCALE GENOMIC DNA]</scope>
</reference>
<evidence type="ECO:0000313" key="2">
    <source>
        <dbReference type="Proteomes" id="UP000594638"/>
    </source>
</evidence>
<dbReference type="EMBL" id="CACTIH010007738">
    <property type="protein sequence ID" value="CAA3017767.1"/>
    <property type="molecule type" value="Genomic_DNA"/>
</dbReference>
<keyword evidence="2" id="KW-1185">Reference proteome</keyword>
<organism evidence="1 2">
    <name type="scientific">Olea europaea subsp. europaea</name>
    <dbReference type="NCBI Taxonomy" id="158383"/>
    <lineage>
        <taxon>Eukaryota</taxon>
        <taxon>Viridiplantae</taxon>
        <taxon>Streptophyta</taxon>
        <taxon>Embryophyta</taxon>
        <taxon>Tracheophyta</taxon>
        <taxon>Spermatophyta</taxon>
        <taxon>Magnoliopsida</taxon>
        <taxon>eudicotyledons</taxon>
        <taxon>Gunneridae</taxon>
        <taxon>Pentapetalae</taxon>
        <taxon>asterids</taxon>
        <taxon>lamiids</taxon>
        <taxon>Lamiales</taxon>
        <taxon>Oleaceae</taxon>
        <taxon>Oleeae</taxon>
        <taxon>Olea</taxon>
    </lineage>
</organism>
<comment type="caution">
    <text evidence="1">The sequence shown here is derived from an EMBL/GenBank/DDBJ whole genome shotgun (WGS) entry which is preliminary data.</text>
</comment>
<name>A0A8S0UHF7_OLEEU</name>
<accession>A0A8S0UHF7</accession>
<proteinExistence type="predicted"/>